<gene>
    <name evidence="1" type="ORF">CBOVIS_LOCUS2226</name>
</gene>
<dbReference type="EMBL" id="CADEPM010000001">
    <property type="protein sequence ID" value="CAB3399023.1"/>
    <property type="molecule type" value="Genomic_DNA"/>
</dbReference>
<dbReference type="AlphaFoldDB" id="A0A8S1EB11"/>
<evidence type="ECO:0000313" key="1">
    <source>
        <dbReference type="EMBL" id="CAB3399023.1"/>
    </source>
</evidence>
<evidence type="ECO:0000313" key="2">
    <source>
        <dbReference type="Proteomes" id="UP000494206"/>
    </source>
</evidence>
<dbReference type="OrthoDB" id="5789147at2759"/>
<reference evidence="1 2" key="1">
    <citation type="submission" date="2020-04" db="EMBL/GenBank/DDBJ databases">
        <authorList>
            <person name="Laetsch R D."/>
            <person name="Stevens L."/>
            <person name="Kumar S."/>
            <person name="Blaxter L. M."/>
        </authorList>
    </citation>
    <scope>NUCLEOTIDE SEQUENCE [LARGE SCALE GENOMIC DNA]</scope>
</reference>
<dbReference type="Proteomes" id="UP000494206">
    <property type="component" value="Unassembled WGS sequence"/>
</dbReference>
<sequence length="176" mass="19587">MFMISKPNIYCGGNASFASSSCQSEYDGKTECMLESKNSAIGGLRGILRRNSSTHTQLADSVVCLADASQIEINCESHARVPFYVRVEVPTGEVGILHFNAEHVTNVFTPTEHGCGHGIWKFKVCSKSHGKEQIHSEKTMNLDGVGILFFDIYEDLEIVLKQKEFLLISHCHKIKH</sequence>
<organism evidence="1 2">
    <name type="scientific">Caenorhabditis bovis</name>
    <dbReference type="NCBI Taxonomy" id="2654633"/>
    <lineage>
        <taxon>Eukaryota</taxon>
        <taxon>Metazoa</taxon>
        <taxon>Ecdysozoa</taxon>
        <taxon>Nematoda</taxon>
        <taxon>Chromadorea</taxon>
        <taxon>Rhabditida</taxon>
        <taxon>Rhabditina</taxon>
        <taxon>Rhabditomorpha</taxon>
        <taxon>Rhabditoidea</taxon>
        <taxon>Rhabditidae</taxon>
        <taxon>Peloderinae</taxon>
        <taxon>Caenorhabditis</taxon>
    </lineage>
</organism>
<keyword evidence="2" id="KW-1185">Reference proteome</keyword>
<comment type="caution">
    <text evidence="1">The sequence shown here is derived from an EMBL/GenBank/DDBJ whole genome shotgun (WGS) entry which is preliminary data.</text>
</comment>
<protein>
    <submittedName>
        <fullName evidence="1">Uncharacterized protein</fullName>
    </submittedName>
</protein>
<accession>A0A8S1EB11</accession>
<dbReference type="PROSITE" id="PS51257">
    <property type="entry name" value="PROKAR_LIPOPROTEIN"/>
    <property type="match status" value="1"/>
</dbReference>
<name>A0A8S1EB11_9PELO</name>
<proteinExistence type="predicted"/>